<accession>A0A8S9SM38</accession>
<feature type="compositionally biased region" description="Polar residues" evidence="1">
    <location>
        <begin position="196"/>
        <end position="211"/>
    </location>
</feature>
<feature type="region of interest" description="Disordered" evidence="1">
    <location>
        <begin position="72"/>
        <end position="112"/>
    </location>
</feature>
<evidence type="ECO:0000313" key="2">
    <source>
        <dbReference type="EMBL" id="KAF3601919.1"/>
    </source>
</evidence>
<dbReference type="EMBL" id="QGKX02000004">
    <property type="protein sequence ID" value="KAF3601919.1"/>
    <property type="molecule type" value="Genomic_DNA"/>
</dbReference>
<name>A0A8S9SM38_BRACR</name>
<dbReference type="Proteomes" id="UP000712600">
    <property type="component" value="Unassembled WGS sequence"/>
</dbReference>
<feature type="region of interest" description="Disordered" evidence="1">
    <location>
        <begin position="179"/>
        <end position="248"/>
    </location>
</feature>
<evidence type="ECO:0000256" key="1">
    <source>
        <dbReference type="SAM" id="MobiDB-lite"/>
    </source>
</evidence>
<reference evidence="2" key="1">
    <citation type="submission" date="2019-12" db="EMBL/GenBank/DDBJ databases">
        <title>Genome sequencing and annotation of Brassica cretica.</title>
        <authorList>
            <person name="Studholme D.J."/>
            <person name="Sarris P."/>
        </authorList>
    </citation>
    <scope>NUCLEOTIDE SEQUENCE</scope>
    <source>
        <strain evidence="2">PFS-109/04</strain>
        <tissue evidence="2">Leaf</tissue>
    </source>
</reference>
<feature type="compositionally biased region" description="Low complexity" evidence="1">
    <location>
        <begin position="179"/>
        <end position="195"/>
    </location>
</feature>
<gene>
    <name evidence="2" type="ORF">F2Q69_00032769</name>
</gene>
<sequence length="248" mass="27629">MYSKRRLGKYIKILGEALQLSQPINSNSISVHMPRFCTLLQLNKSAQVTLRKVYKELLENWDDLLPSNYTPAVPPEKAFPTTTISTARSTTPRAVDPSPEPSFMDRDKPSVKPIESLDNAHQQQSKGKEDKHPKFRQPWLFGTANPGDTISEPAKPSALDFDKQQLDKETLPIYLRRQSQFPSNPSSSSGISTINWTFRPSGSNSGSSTNLPVVHPPKLPPGYAEIRGSGFQTGNKNTNNDNNPREDL</sequence>
<comment type="caution">
    <text evidence="2">The sequence shown here is derived from an EMBL/GenBank/DDBJ whole genome shotgun (WGS) entry which is preliminary data.</text>
</comment>
<evidence type="ECO:0000313" key="3">
    <source>
        <dbReference type="Proteomes" id="UP000712600"/>
    </source>
</evidence>
<protein>
    <submittedName>
        <fullName evidence="2">Uncharacterized protein</fullName>
    </submittedName>
</protein>
<feature type="compositionally biased region" description="Low complexity" evidence="1">
    <location>
        <begin position="80"/>
        <end position="94"/>
    </location>
</feature>
<feature type="region of interest" description="Disordered" evidence="1">
    <location>
        <begin position="118"/>
        <end position="137"/>
    </location>
</feature>
<proteinExistence type="predicted"/>
<organism evidence="2 3">
    <name type="scientific">Brassica cretica</name>
    <name type="common">Mustard</name>
    <dbReference type="NCBI Taxonomy" id="69181"/>
    <lineage>
        <taxon>Eukaryota</taxon>
        <taxon>Viridiplantae</taxon>
        <taxon>Streptophyta</taxon>
        <taxon>Embryophyta</taxon>
        <taxon>Tracheophyta</taxon>
        <taxon>Spermatophyta</taxon>
        <taxon>Magnoliopsida</taxon>
        <taxon>eudicotyledons</taxon>
        <taxon>Gunneridae</taxon>
        <taxon>Pentapetalae</taxon>
        <taxon>rosids</taxon>
        <taxon>malvids</taxon>
        <taxon>Brassicales</taxon>
        <taxon>Brassicaceae</taxon>
        <taxon>Brassiceae</taxon>
        <taxon>Brassica</taxon>
    </lineage>
</organism>
<dbReference type="AlphaFoldDB" id="A0A8S9SM38"/>